<sequence>MAGANNHLRVLTLASPMSRESLASRPESESTWAISADTRQCAQEADASMAQDDWKYTSPGITTTVSPVAESNYFLL</sequence>
<gene>
    <name evidence="1" type="ORF">GCM10011495_14770</name>
</gene>
<evidence type="ECO:0000313" key="2">
    <source>
        <dbReference type="Proteomes" id="UP000637774"/>
    </source>
</evidence>
<dbReference type="EMBL" id="BMGY01000010">
    <property type="protein sequence ID" value="GGH83960.1"/>
    <property type="molecule type" value="Genomic_DNA"/>
</dbReference>
<reference evidence="2" key="1">
    <citation type="journal article" date="2019" name="Int. J. Syst. Evol. Microbiol.">
        <title>The Global Catalogue of Microorganisms (GCM) 10K type strain sequencing project: providing services to taxonomists for standard genome sequencing and annotation.</title>
        <authorList>
            <consortium name="The Broad Institute Genomics Platform"/>
            <consortium name="The Broad Institute Genome Sequencing Center for Infectious Disease"/>
            <person name="Wu L."/>
            <person name="Ma J."/>
        </authorList>
    </citation>
    <scope>NUCLEOTIDE SEQUENCE [LARGE SCALE GENOMIC DNA]</scope>
    <source>
        <strain evidence="2">CGMCC 1.14966</strain>
    </source>
</reference>
<keyword evidence="2" id="KW-1185">Reference proteome</keyword>
<dbReference type="Proteomes" id="UP000637774">
    <property type="component" value="Unassembled WGS sequence"/>
</dbReference>
<comment type="caution">
    <text evidence="1">The sequence shown here is derived from an EMBL/GenBank/DDBJ whole genome shotgun (WGS) entry which is preliminary data.</text>
</comment>
<dbReference type="RefSeq" id="WP_188561417.1">
    <property type="nucleotide sequence ID" value="NZ_BMGY01000010.1"/>
</dbReference>
<name>A0ABQ2A3G7_9BACT</name>
<accession>A0ABQ2A3G7</accession>
<protein>
    <submittedName>
        <fullName evidence="1">Uncharacterized protein</fullName>
    </submittedName>
</protein>
<evidence type="ECO:0000313" key="1">
    <source>
        <dbReference type="EMBL" id="GGH83960.1"/>
    </source>
</evidence>
<proteinExistence type="predicted"/>
<organism evidence="1 2">
    <name type="scientific">Hymenobacter frigidus</name>
    <dbReference type="NCBI Taxonomy" id="1524095"/>
    <lineage>
        <taxon>Bacteria</taxon>
        <taxon>Pseudomonadati</taxon>
        <taxon>Bacteroidota</taxon>
        <taxon>Cytophagia</taxon>
        <taxon>Cytophagales</taxon>
        <taxon>Hymenobacteraceae</taxon>
        <taxon>Hymenobacter</taxon>
    </lineage>
</organism>